<dbReference type="GeneID" id="64600325"/>
<protein>
    <submittedName>
        <fullName evidence="2">Uncharacterized protein</fullName>
    </submittedName>
</protein>
<proteinExistence type="predicted"/>
<dbReference type="RefSeq" id="XP_041160426.1">
    <property type="nucleotide sequence ID" value="XM_041306561.1"/>
</dbReference>
<evidence type="ECO:0000256" key="1">
    <source>
        <dbReference type="SAM" id="MobiDB-lite"/>
    </source>
</evidence>
<evidence type="ECO:0000313" key="3">
    <source>
        <dbReference type="Proteomes" id="UP000719766"/>
    </source>
</evidence>
<evidence type="ECO:0000313" key="2">
    <source>
        <dbReference type="EMBL" id="KAG1794198.1"/>
    </source>
</evidence>
<gene>
    <name evidence="2" type="ORF">HD556DRAFT_1443148</name>
</gene>
<organism evidence="2 3">
    <name type="scientific">Suillus plorans</name>
    <dbReference type="NCBI Taxonomy" id="116603"/>
    <lineage>
        <taxon>Eukaryota</taxon>
        <taxon>Fungi</taxon>
        <taxon>Dikarya</taxon>
        <taxon>Basidiomycota</taxon>
        <taxon>Agaricomycotina</taxon>
        <taxon>Agaricomycetes</taxon>
        <taxon>Agaricomycetidae</taxon>
        <taxon>Boletales</taxon>
        <taxon>Suillineae</taxon>
        <taxon>Suillaceae</taxon>
        <taxon>Suillus</taxon>
    </lineage>
</organism>
<accession>A0A9P7AQF6</accession>
<sequence>MGVAGEWQGPVSEDANGETTGSSEGNREREAPVDDIEDERVFKLRKKAVGIGLGELYDPGVIPIKLKVKKESTEPQPAPSKTVVHKVCLADSDLDSPRTA</sequence>
<reference evidence="2" key="1">
    <citation type="journal article" date="2020" name="New Phytol.">
        <title>Comparative genomics reveals dynamic genome evolution in host specialist ectomycorrhizal fungi.</title>
        <authorList>
            <person name="Lofgren L.A."/>
            <person name="Nguyen N.H."/>
            <person name="Vilgalys R."/>
            <person name="Ruytinx J."/>
            <person name="Liao H.L."/>
            <person name="Branco S."/>
            <person name="Kuo A."/>
            <person name="LaButti K."/>
            <person name="Lipzen A."/>
            <person name="Andreopoulos W."/>
            <person name="Pangilinan J."/>
            <person name="Riley R."/>
            <person name="Hundley H."/>
            <person name="Na H."/>
            <person name="Barry K."/>
            <person name="Grigoriev I.V."/>
            <person name="Stajich J.E."/>
            <person name="Kennedy P.G."/>
        </authorList>
    </citation>
    <scope>NUCLEOTIDE SEQUENCE</scope>
    <source>
        <strain evidence="2">S12</strain>
    </source>
</reference>
<keyword evidence="3" id="KW-1185">Reference proteome</keyword>
<name>A0A9P7AQF6_9AGAM</name>
<dbReference type="Proteomes" id="UP000719766">
    <property type="component" value="Unassembled WGS sequence"/>
</dbReference>
<dbReference type="OrthoDB" id="191651at2759"/>
<feature type="region of interest" description="Disordered" evidence="1">
    <location>
        <begin position="1"/>
        <end position="37"/>
    </location>
</feature>
<dbReference type="EMBL" id="JABBWE010000027">
    <property type="protein sequence ID" value="KAG1794198.1"/>
    <property type="molecule type" value="Genomic_DNA"/>
</dbReference>
<comment type="caution">
    <text evidence="2">The sequence shown here is derived from an EMBL/GenBank/DDBJ whole genome shotgun (WGS) entry which is preliminary data.</text>
</comment>
<dbReference type="AlphaFoldDB" id="A0A9P7AQF6"/>